<reference evidence="9 10" key="1">
    <citation type="submission" date="2021-03" db="EMBL/GenBank/DDBJ databases">
        <title>Sequencing the genomes of 1000 actinobacteria strains.</title>
        <authorList>
            <person name="Klenk H.-P."/>
        </authorList>
    </citation>
    <scope>NUCLEOTIDE SEQUENCE [LARGE SCALE GENOMIC DNA]</scope>
    <source>
        <strain evidence="9 10">DSM 18824</strain>
    </source>
</reference>
<comment type="similarity">
    <text evidence="7">In the N-terminal section; belongs to the PINc/VapC protein family.</text>
</comment>
<keyword evidence="5" id="KW-0067">ATP-binding</keyword>
<evidence type="ECO:0000256" key="6">
    <source>
        <dbReference type="ARBA" id="ARBA00022842"/>
    </source>
</evidence>
<evidence type="ECO:0000256" key="7">
    <source>
        <dbReference type="ARBA" id="ARBA00046345"/>
    </source>
</evidence>
<evidence type="ECO:0000256" key="1">
    <source>
        <dbReference type="ARBA" id="ARBA00022722"/>
    </source>
</evidence>
<evidence type="ECO:0000259" key="8">
    <source>
        <dbReference type="SMART" id="SM00670"/>
    </source>
</evidence>
<dbReference type="SUPFAM" id="SSF88723">
    <property type="entry name" value="PIN domain-like"/>
    <property type="match status" value="1"/>
</dbReference>
<dbReference type="PANTHER" id="PTHR30473:SF2">
    <property type="entry name" value="PIN DOMAIN-CONTAINING PROTEIN"/>
    <property type="match status" value="1"/>
</dbReference>
<dbReference type="Pfam" id="PF02562">
    <property type="entry name" value="PhoH"/>
    <property type="match status" value="1"/>
</dbReference>
<dbReference type="Pfam" id="PF13638">
    <property type="entry name" value="PIN_4"/>
    <property type="match status" value="1"/>
</dbReference>
<dbReference type="InterPro" id="IPR051451">
    <property type="entry name" value="PhoH2-like"/>
</dbReference>
<evidence type="ECO:0000313" key="10">
    <source>
        <dbReference type="Proteomes" id="UP000755585"/>
    </source>
</evidence>
<dbReference type="SUPFAM" id="SSF52540">
    <property type="entry name" value="P-loop containing nucleoside triphosphate hydrolases"/>
    <property type="match status" value="1"/>
</dbReference>
<gene>
    <name evidence="9" type="ORF">JOF29_001321</name>
</gene>
<sequence>MAIHAKASSTSSTPDQRTFVLDTSVLLSDPHAMLRFDEHEVVVPVVVVTELEAKRHHPELGYFARTALRLLDELRILHGRLDAPLPVGEEGGTLRVELNHTDPETLPAGFRLGDNDSRILAVACNFMAEGRDVTLVSKDLPMRVKASACGLQAEEYRAELTLESGWTGMAELEVGTQVVDDLYENGAVELPEAGEFPTHTGLVLLSDRGSALGRVMPDKRVRLVRGDREAFGIRGRSAEQRVALDLLLDPDVGIISLGGRAGTGKSALALCAGLESVMERRQHKKVIVFRPLFAVGGQELGYLPGSEAEKMGPWAQAVYDTLGALTSSDVIDEVIDRGMLEVLPLTHIRGRSLHDAFVIVDEAQSLERNVLLTVLSRVGANSRVVLTHDVAQRDNLRVGRHDGVVAVVEQLKGHPLFAHVTLTRSERSPIAALVTEMLDDLQL</sequence>
<dbReference type="Gene3D" id="3.40.50.1010">
    <property type="entry name" value="5'-nuclease"/>
    <property type="match status" value="1"/>
</dbReference>
<keyword evidence="4" id="KW-0378">Hydrolase</keyword>
<keyword evidence="1" id="KW-0540">Nuclease</keyword>
<keyword evidence="6" id="KW-0460">Magnesium</keyword>
<accession>A0ABS4UF47</accession>
<feature type="domain" description="PIN" evidence="8">
    <location>
        <begin position="17"/>
        <end position="144"/>
    </location>
</feature>
<dbReference type="InterPro" id="IPR003714">
    <property type="entry name" value="PhoH"/>
</dbReference>
<dbReference type="RefSeq" id="WP_209693320.1">
    <property type="nucleotide sequence ID" value="NZ_BAAAVU010000011.1"/>
</dbReference>
<keyword evidence="10" id="KW-1185">Reference proteome</keyword>
<dbReference type="InterPro" id="IPR027417">
    <property type="entry name" value="P-loop_NTPase"/>
</dbReference>
<organism evidence="9 10">
    <name type="scientific">Kribbella aluminosa</name>
    <dbReference type="NCBI Taxonomy" id="416017"/>
    <lineage>
        <taxon>Bacteria</taxon>
        <taxon>Bacillati</taxon>
        <taxon>Actinomycetota</taxon>
        <taxon>Actinomycetes</taxon>
        <taxon>Propionibacteriales</taxon>
        <taxon>Kribbellaceae</taxon>
        <taxon>Kribbella</taxon>
    </lineage>
</organism>
<dbReference type="InterPro" id="IPR029060">
    <property type="entry name" value="PIN-like_dom_sf"/>
</dbReference>
<dbReference type="CDD" id="cd09883">
    <property type="entry name" value="PIN_VapC_PhoHL-ATPase"/>
    <property type="match status" value="1"/>
</dbReference>
<dbReference type="EMBL" id="JAGINT010000001">
    <property type="protein sequence ID" value="MBP2350238.1"/>
    <property type="molecule type" value="Genomic_DNA"/>
</dbReference>
<proteinExistence type="inferred from homology"/>
<protein>
    <submittedName>
        <fullName evidence="9">PhoH-like ATPase</fullName>
    </submittedName>
</protein>
<dbReference type="SMART" id="SM00670">
    <property type="entry name" value="PINc"/>
    <property type="match status" value="1"/>
</dbReference>
<dbReference type="Proteomes" id="UP000755585">
    <property type="component" value="Unassembled WGS sequence"/>
</dbReference>
<evidence type="ECO:0000313" key="9">
    <source>
        <dbReference type="EMBL" id="MBP2350238.1"/>
    </source>
</evidence>
<dbReference type="InterPro" id="IPR002716">
    <property type="entry name" value="PIN_dom"/>
</dbReference>
<keyword evidence="2" id="KW-0479">Metal-binding</keyword>
<dbReference type="Gene3D" id="3.40.50.300">
    <property type="entry name" value="P-loop containing nucleotide triphosphate hydrolases"/>
    <property type="match status" value="1"/>
</dbReference>
<evidence type="ECO:0000256" key="3">
    <source>
        <dbReference type="ARBA" id="ARBA00022741"/>
    </source>
</evidence>
<name>A0ABS4UF47_9ACTN</name>
<keyword evidence="3" id="KW-0547">Nucleotide-binding</keyword>
<evidence type="ECO:0000256" key="5">
    <source>
        <dbReference type="ARBA" id="ARBA00022840"/>
    </source>
</evidence>
<evidence type="ECO:0000256" key="2">
    <source>
        <dbReference type="ARBA" id="ARBA00022723"/>
    </source>
</evidence>
<evidence type="ECO:0000256" key="4">
    <source>
        <dbReference type="ARBA" id="ARBA00022801"/>
    </source>
</evidence>
<dbReference type="PANTHER" id="PTHR30473">
    <property type="entry name" value="PROTEIN PHOH"/>
    <property type="match status" value="1"/>
</dbReference>
<comment type="caution">
    <text evidence="9">The sequence shown here is derived from an EMBL/GenBank/DDBJ whole genome shotgun (WGS) entry which is preliminary data.</text>
</comment>